<gene>
    <name evidence="3" type="ORF">EC973_002504</name>
</gene>
<sequence length="195" mass="21729">MSLDSFHAGKRGFSGNAYHEFNRPNDYYQMYIIIIASVLGGSILVIAMIVGIMLYRRRYNDLAKDKEQNQHCEDDAILEDNQPDTRSERHSASTASTAGNDTTDRDVEDIPLPSWVQHLSSSATPARTTVQTSTSVAERSDTGSVTTGGDQSSRTDPRDSTRRSTRFQEHFDISTLLEHPFMSSSASHSHVDNEQ</sequence>
<feature type="compositionally biased region" description="Basic and acidic residues" evidence="1">
    <location>
        <begin position="153"/>
        <end position="165"/>
    </location>
</feature>
<reference evidence="3" key="1">
    <citation type="submission" date="2020-01" db="EMBL/GenBank/DDBJ databases">
        <title>Genome Sequencing of Three Apophysomyces-Like Fungal Strains Confirms a Novel Fungal Genus in the Mucoromycota with divergent Burkholderia-like Endosymbiotic Bacteria.</title>
        <authorList>
            <person name="Stajich J.E."/>
            <person name="Macias A.M."/>
            <person name="Carter-House D."/>
            <person name="Lovett B."/>
            <person name="Kasson L.R."/>
            <person name="Berry K."/>
            <person name="Grigoriev I."/>
            <person name="Chang Y."/>
            <person name="Spatafora J."/>
            <person name="Kasson M.T."/>
        </authorList>
    </citation>
    <scope>NUCLEOTIDE SEQUENCE</scope>
    <source>
        <strain evidence="3">NRRL A-21654</strain>
    </source>
</reference>
<keyword evidence="4" id="KW-1185">Reference proteome</keyword>
<feature type="compositionally biased region" description="Polar residues" evidence="1">
    <location>
        <begin position="117"/>
        <end position="149"/>
    </location>
</feature>
<evidence type="ECO:0000256" key="1">
    <source>
        <dbReference type="SAM" id="MobiDB-lite"/>
    </source>
</evidence>
<keyword evidence="2" id="KW-0812">Transmembrane</keyword>
<keyword evidence="2" id="KW-1133">Transmembrane helix</keyword>
<evidence type="ECO:0000256" key="2">
    <source>
        <dbReference type="SAM" id="Phobius"/>
    </source>
</evidence>
<organism evidence="3 4">
    <name type="scientific">Apophysomyces ossiformis</name>
    <dbReference type="NCBI Taxonomy" id="679940"/>
    <lineage>
        <taxon>Eukaryota</taxon>
        <taxon>Fungi</taxon>
        <taxon>Fungi incertae sedis</taxon>
        <taxon>Mucoromycota</taxon>
        <taxon>Mucoromycotina</taxon>
        <taxon>Mucoromycetes</taxon>
        <taxon>Mucorales</taxon>
        <taxon>Mucorineae</taxon>
        <taxon>Mucoraceae</taxon>
        <taxon>Apophysomyces</taxon>
    </lineage>
</organism>
<comment type="caution">
    <text evidence="3">The sequence shown here is derived from an EMBL/GenBank/DDBJ whole genome shotgun (WGS) entry which is preliminary data.</text>
</comment>
<evidence type="ECO:0000313" key="4">
    <source>
        <dbReference type="Proteomes" id="UP000605846"/>
    </source>
</evidence>
<feature type="compositionally biased region" description="Polar residues" evidence="1">
    <location>
        <begin position="92"/>
        <end position="101"/>
    </location>
</feature>
<dbReference type="EMBL" id="JABAYA010000017">
    <property type="protein sequence ID" value="KAF7730261.1"/>
    <property type="molecule type" value="Genomic_DNA"/>
</dbReference>
<evidence type="ECO:0000313" key="3">
    <source>
        <dbReference type="EMBL" id="KAF7730261.1"/>
    </source>
</evidence>
<name>A0A8H7BR28_9FUNG</name>
<dbReference type="AlphaFoldDB" id="A0A8H7BR28"/>
<protein>
    <submittedName>
        <fullName evidence="3">Uncharacterized protein</fullName>
    </submittedName>
</protein>
<feature type="region of interest" description="Disordered" evidence="1">
    <location>
        <begin position="68"/>
        <end position="165"/>
    </location>
</feature>
<accession>A0A8H7BR28</accession>
<dbReference type="Proteomes" id="UP000605846">
    <property type="component" value="Unassembled WGS sequence"/>
</dbReference>
<keyword evidence="2" id="KW-0472">Membrane</keyword>
<feature type="transmembrane region" description="Helical" evidence="2">
    <location>
        <begin position="30"/>
        <end position="55"/>
    </location>
</feature>
<proteinExistence type="predicted"/>